<proteinExistence type="inferred from homology"/>
<comment type="similarity">
    <text evidence="1">Belongs to the SDO1/SBDS family.</text>
</comment>
<name>A0A4Y7JBK9_PAPSO</name>
<evidence type="ECO:0000256" key="1">
    <source>
        <dbReference type="ARBA" id="ARBA00007433"/>
    </source>
</evidence>
<keyword evidence="3" id="KW-1185">Reference proteome</keyword>
<dbReference type="STRING" id="3469.A0A4Y7JBK9"/>
<reference evidence="2 3" key="1">
    <citation type="journal article" date="2018" name="Science">
        <title>The opium poppy genome and morphinan production.</title>
        <authorList>
            <person name="Guo L."/>
            <person name="Winzer T."/>
            <person name="Yang X."/>
            <person name="Li Y."/>
            <person name="Ning Z."/>
            <person name="He Z."/>
            <person name="Teodor R."/>
            <person name="Lu Y."/>
            <person name="Bowser T.A."/>
            <person name="Graham I.A."/>
            <person name="Ye K."/>
        </authorList>
    </citation>
    <scope>NUCLEOTIDE SEQUENCE [LARGE SCALE GENOMIC DNA]</scope>
    <source>
        <strain evidence="3">cv. HN1</strain>
        <tissue evidence="2">Leaves</tissue>
    </source>
</reference>
<gene>
    <name evidence="2" type="ORF">C5167_005505</name>
</gene>
<dbReference type="EMBL" id="CM010718">
    <property type="protein sequence ID" value="RZC58197.1"/>
    <property type="molecule type" value="Genomic_DNA"/>
</dbReference>
<dbReference type="Gramene" id="RZC58197">
    <property type="protein sequence ID" value="RZC58197"/>
    <property type="gene ID" value="C5167_005505"/>
</dbReference>
<dbReference type="PANTHER" id="PTHR10927:SF1">
    <property type="entry name" value="RIBOSOME MATURATION PROTEIN SBDS"/>
    <property type="match status" value="1"/>
</dbReference>
<dbReference type="AlphaFoldDB" id="A0A4Y7JBK9"/>
<organism evidence="2 3">
    <name type="scientific">Papaver somniferum</name>
    <name type="common">Opium poppy</name>
    <dbReference type="NCBI Taxonomy" id="3469"/>
    <lineage>
        <taxon>Eukaryota</taxon>
        <taxon>Viridiplantae</taxon>
        <taxon>Streptophyta</taxon>
        <taxon>Embryophyta</taxon>
        <taxon>Tracheophyta</taxon>
        <taxon>Spermatophyta</taxon>
        <taxon>Magnoliopsida</taxon>
        <taxon>Ranunculales</taxon>
        <taxon>Papaveraceae</taxon>
        <taxon>Papaveroideae</taxon>
        <taxon>Papaver</taxon>
    </lineage>
</organism>
<dbReference type="Proteomes" id="UP000316621">
    <property type="component" value="Chromosome 4"/>
</dbReference>
<accession>A0A4Y7JBK9</accession>
<protein>
    <submittedName>
        <fullName evidence="2">Uncharacterized protein</fullName>
    </submittedName>
</protein>
<dbReference type="InterPro" id="IPR039100">
    <property type="entry name" value="Sdo1/SBDS-like"/>
</dbReference>
<evidence type="ECO:0000313" key="3">
    <source>
        <dbReference type="Proteomes" id="UP000316621"/>
    </source>
</evidence>
<evidence type="ECO:0000313" key="2">
    <source>
        <dbReference type="EMBL" id="RZC58197.1"/>
    </source>
</evidence>
<sequence length="128" mass="14662">MIESLMAEIHFAVDPHNSSKKQADAKVCEIDPSIFRDCDALVRNLHGRSEILAVSVHFERIPMLTTLMIMRTSMNQVITLQFNDGAEKRSAEVEVVEVKQSKCSTRNALVGDVKQRREHFKSKWHKQI</sequence>
<dbReference type="PANTHER" id="PTHR10927">
    <property type="entry name" value="RIBOSOME MATURATION PROTEIN SBDS"/>
    <property type="match status" value="1"/>
</dbReference>